<proteinExistence type="predicted"/>
<dbReference type="CDD" id="cd17339">
    <property type="entry name" value="MFS_NIMT_CynX_like"/>
    <property type="match status" value="1"/>
</dbReference>
<dbReference type="AlphaFoldDB" id="A0A563EG38"/>
<organism evidence="2 3">
    <name type="scientific">Lentzea tibetensis</name>
    <dbReference type="NCBI Taxonomy" id="2591470"/>
    <lineage>
        <taxon>Bacteria</taxon>
        <taxon>Bacillati</taxon>
        <taxon>Actinomycetota</taxon>
        <taxon>Actinomycetes</taxon>
        <taxon>Pseudonocardiales</taxon>
        <taxon>Pseudonocardiaceae</taxon>
        <taxon>Lentzea</taxon>
    </lineage>
</organism>
<keyword evidence="3" id="KW-1185">Reference proteome</keyword>
<dbReference type="InterPro" id="IPR052524">
    <property type="entry name" value="MFS_Cyanate_Porter"/>
</dbReference>
<evidence type="ECO:0000313" key="3">
    <source>
        <dbReference type="Proteomes" id="UP000316639"/>
    </source>
</evidence>
<dbReference type="PANTHER" id="PTHR23523">
    <property type="match status" value="1"/>
</dbReference>
<gene>
    <name evidence="2" type="ORF">FKR81_40285</name>
</gene>
<feature type="transmembrane region" description="Helical" evidence="1">
    <location>
        <begin position="133"/>
        <end position="151"/>
    </location>
</feature>
<comment type="caution">
    <text evidence="2">The sequence shown here is derived from an EMBL/GenBank/DDBJ whole genome shotgun (WGS) entry which is preliminary data.</text>
</comment>
<dbReference type="PANTHER" id="PTHR23523:SF2">
    <property type="entry name" value="2-NITROIMIDAZOLE TRANSPORTER"/>
    <property type="match status" value="1"/>
</dbReference>
<dbReference type="SUPFAM" id="SSF103473">
    <property type="entry name" value="MFS general substrate transporter"/>
    <property type="match status" value="1"/>
</dbReference>
<dbReference type="GO" id="GO:0022857">
    <property type="term" value="F:transmembrane transporter activity"/>
    <property type="evidence" value="ECO:0007669"/>
    <property type="project" value="InterPro"/>
</dbReference>
<feature type="transmembrane region" description="Helical" evidence="1">
    <location>
        <begin position="163"/>
        <end position="185"/>
    </location>
</feature>
<keyword evidence="1" id="KW-0472">Membrane</keyword>
<dbReference type="InterPro" id="IPR011701">
    <property type="entry name" value="MFS"/>
</dbReference>
<dbReference type="Gene3D" id="1.20.1250.20">
    <property type="entry name" value="MFS general substrate transporter like domains"/>
    <property type="match status" value="1"/>
</dbReference>
<dbReference type="Pfam" id="PF07690">
    <property type="entry name" value="MFS_1"/>
    <property type="match status" value="1"/>
</dbReference>
<feature type="transmembrane region" description="Helical" evidence="1">
    <location>
        <begin position="238"/>
        <end position="260"/>
    </location>
</feature>
<reference evidence="2 3" key="1">
    <citation type="submission" date="2019-07" db="EMBL/GenBank/DDBJ databases">
        <title>Lentzea xizangensis sp. nov., isolated from Qinghai-Tibetan Plateau Soils.</title>
        <authorList>
            <person name="Huang J."/>
        </authorList>
    </citation>
    <scope>NUCLEOTIDE SEQUENCE [LARGE SCALE GENOMIC DNA]</scope>
    <source>
        <strain evidence="2 3">FXJ1.1311</strain>
    </source>
</reference>
<protein>
    <submittedName>
        <fullName evidence="2">MFS transporter</fullName>
    </submittedName>
</protein>
<sequence length="424" mass="43216">MSAIVERVTIQQTTLAAQTATVRVSGVSISAKNRHVPLVGSTLLAMGVALAAANLRPAVTSLASVLGDVRSALGVSAAWTSALTAVPALCFGFAAFAAPWLGRRLGMARAVGLSLAVLTLGLVLRVIDGPWVVLGGTFVACAGIAVSNVLIPVVVKDSFPARVGLLTGVYTAALAAGAAVAAAATPRLEELIGSWRGAVGAWALLSAAALVVWFAGARHGAPTRTSGVRVSGSSGSKSLWASPLAWVITVFFGLQSLFAYTVMGWLPQILGDAGVDRNTAGLLLAVSMLLSVPVSLIVPPIAARQRSQVGMVLLLGLLSFAGIAGLLVAPTVVPALWVVLIGLGMGMFPLALLILSLRTRSTSDTARLSAMAQSVGYLIAATGPFAFGVLREMTGTWSIALVVQLVLLGALTAFGVIAGRPRFV</sequence>
<keyword evidence="1" id="KW-0812">Transmembrane</keyword>
<name>A0A563EG38_9PSEU</name>
<feature type="transmembrane region" description="Helical" evidence="1">
    <location>
        <begin position="110"/>
        <end position="127"/>
    </location>
</feature>
<evidence type="ECO:0000256" key="1">
    <source>
        <dbReference type="SAM" id="Phobius"/>
    </source>
</evidence>
<feature type="transmembrane region" description="Helical" evidence="1">
    <location>
        <begin position="280"/>
        <end position="302"/>
    </location>
</feature>
<dbReference type="InterPro" id="IPR036259">
    <property type="entry name" value="MFS_trans_sf"/>
</dbReference>
<feature type="transmembrane region" description="Helical" evidence="1">
    <location>
        <begin position="197"/>
        <end position="217"/>
    </location>
</feature>
<dbReference type="OrthoDB" id="5317164at2"/>
<feature type="transmembrane region" description="Helical" evidence="1">
    <location>
        <begin position="396"/>
        <end position="418"/>
    </location>
</feature>
<feature type="transmembrane region" description="Helical" evidence="1">
    <location>
        <begin position="368"/>
        <end position="390"/>
    </location>
</feature>
<keyword evidence="1" id="KW-1133">Transmembrane helix</keyword>
<feature type="transmembrane region" description="Helical" evidence="1">
    <location>
        <begin position="75"/>
        <end position="98"/>
    </location>
</feature>
<evidence type="ECO:0000313" key="2">
    <source>
        <dbReference type="EMBL" id="TWP45002.1"/>
    </source>
</evidence>
<dbReference type="EMBL" id="VOBR01000045">
    <property type="protein sequence ID" value="TWP45002.1"/>
    <property type="molecule type" value="Genomic_DNA"/>
</dbReference>
<feature type="transmembrane region" description="Helical" evidence="1">
    <location>
        <begin position="36"/>
        <end position="55"/>
    </location>
</feature>
<accession>A0A563EG38</accession>
<dbReference type="Proteomes" id="UP000316639">
    <property type="component" value="Unassembled WGS sequence"/>
</dbReference>
<feature type="transmembrane region" description="Helical" evidence="1">
    <location>
        <begin position="335"/>
        <end position="356"/>
    </location>
</feature>
<feature type="transmembrane region" description="Helical" evidence="1">
    <location>
        <begin position="309"/>
        <end position="329"/>
    </location>
</feature>